<accession>A0A255EPG3</accession>
<dbReference type="InterPro" id="IPR008557">
    <property type="entry name" value="PhoX"/>
</dbReference>
<dbReference type="SUPFAM" id="SSF101898">
    <property type="entry name" value="NHL repeat"/>
    <property type="match status" value="1"/>
</dbReference>
<dbReference type="InterPro" id="IPR006311">
    <property type="entry name" value="TAT_signal"/>
</dbReference>
<evidence type="ECO:0000256" key="2">
    <source>
        <dbReference type="SAM" id="Phobius"/>
    </source>
</evidence>
<protein>
    <submittedName>
        <fullName evidence="3">Phosphatase</fullName>
    </submittedName>
</protein>
<gene>
    <name evidence="3" type="ORF">CGZ92_00070</name>
</gene>
<feature type="compositionally biased region" description="Basic and acidic residues" evidence="1">
    <location>
        <begin position="648"/>
        <end position="657"/>
    </location>
</feature>
<keyword evidence="2" id="KW-1133">Transmembrane helix</keyword>
<dbReference type="RefSeq" id="WP_094449345.1">
    <property type="nucleotide sequence ID" value="NZ_NMVI01000002.1"/>
</dbReference>
<feature type="region of interest" description="Disordered" evidence="1">
    <location>
        <begin position="500"/>
        <end position="522"/>
    </location>
</feature>
<evidence type="ECO:0000313" key="3">
    <source>
        <dbReference type="EMBL" id="OYN91485.1"/>
    </source>
</evidence>
<dbReference type="PANTHER" id="PTHR35399:SF2">
    <property type="entry name" value="DUF839 DOMAIN-CONTAINING PROTEIN"/>
    <property type="match status" value="1"/>
</dbReference>
<name>A0A255EPG3_9ACTN</name>
<dbReference type="Proteomes" id="UP000216533">
    <property type="component" value="Unassembled WGS sequence"/>
</dbReference>
<evidence type="ECO:0000256" key="1">
    <source>
        <dbReference type="SAM" id="MobiDB-lite"/>
    </source>
</evidence>
<feature type="compositionally biased region" description="Pro residues" evidence="1">
    <location>
        <begin position="680"/>
        <end position="714"/>
    </location>
</feature>
<organism evidence="3 4">
    <name type="scientific">Parenemella sanctibonifatiensis</name>
    <dbReference type="NCBI Taxonomy" id="2016505"/>
    <lineage>
        <taxon>Bacteria</taxon>
        <taxon>Bacillati</taxon>
        <taxon>Actinomycetota</taxon>
        <taxon>Actinomycetes</taxon>
        <taxon>Propionibacteriales</taxon>
        <taxon>Propionibacteriaceae</taxon>
        <taxon>Parenemella</taxon>
    </lineage>
</organism>
<dbReference type="EMBL" id="NMVI01000002">
    <property type="protein sequence ID" value="OYN91485.1"/>
    <property type="molecule type" value="Genomic_DNA"/>
</dbReference>
<feature type="transmembrane region" description="Helical" evidence="2">
    <location>
        <begin position="719"/>
        <end position="741"/>
    </location>
</feature>
<dbReference type="Pfam" id="PF05787">
    <property type="entry name" value="PhoX"/>
    <property type="match status" value="1"/>
</dbReference>
<dbReference type="PANTHER" id="PTHR35399">
    <property type="entry name" value="SLR8030 PROTEIN"/>
    <property type="match status" value="1"/>
</dbReference>
<feature type="region of interest" description="Disordered" evidence="1">
    <location>
        <begin position="642"/>
        <end position="723"/>
    </location>
</feature>
<dbReference type="PROSITE" id="PS51318">
    <property type="entry name" value="TAT"/>
    <property type="match status" value="1"/>
</dbReference>
<keyword evidence="2" id="KW-0812">Transmembrane</keyword>
<proteinExistence type="predicted"/>
<keyword evidence="2" id="KW-0472">Membrane</keyword>
<sequence length="751" mass="80366">MPPRTLLKLFTPKHLNRSSATCEYRCGNACFTEVPNQTENQYFGDIVAQAISRRTLLKAGAVVGATAAVGLSIDAVNGTRAAQAQPSAFGWTPIAPATDDFVTVPEGYQAQPVMRWGDKLFSSVADFDAENQTEADQLGQFGYNCDFLGFFDIDDSTELMMTNHEYTNPNIMFPDYDAEAPTEEQVKIDWAAHGLSVVAVAKTAGTGELTPIVDHQYNRRFHNGTEFELTGPAAGHELLQTSADPSGTTVLGTLNNCAGGLTPWGTWLTAEENFNQYFANLEAITDADQLAALKRYGLAEGASQRKWEEFDSRFDLAQEPNEPNRFGWIVEVNPWDPTSTPRKRTALGRFKHEAGAVSVSSDGHVAVYMGDDERFDYVYKFVSDGTVSGENAKDGGDPNADLLDNGTLYVARFTGNSPAEEIDGSGALPSDGEFDGTGEWIALVHGDESFVEGMTAAEVLIHTRLAADTVGATKMDRPEDVEPNPLTGRVYLAMTNNTRRTAEEADEANPRGLQGETGSNKDGHVVELIEDGDDPTSTTFTWNLLLVCGDPEDPSTYFGGFDKSQVSPISCPDNVAFDEQGTLWISTDGNTLGAHDGLYAVPLEGAERGHVMQFLSVPNGAECCGPWVTAERVNVAIQHPGENNDADFWTRDSHFPDGGDSLPRPSVMSVWRTTTETPVPTSPAPTTPAPTDPAPTTPAPTSPAPTGSPKPPKLPDTGAGAGLTGVVALGAGAAAIGARLLGRKDQDSDQA</sequence>
<dbReference type="AlphaFoldDB" id="A0A255EPG3"/>
<reference evidence="3 4" key="1">
    <citation type="submission" date="2017-07" db="EMBL/GenBank/DDBJ databases">
        <title>Draft whole genome sequences of clinical Proprionibacteriaceae strains.</title>
        <authorList>
            <person name="Bernier A.-M."/>
            <person name="Bernard K."/>
            <person name="Domingo M.-C."/>
        </authorList>
    </citation>
    <scope>NUCLEOTIDE SEQUENCE [LARGE SCALE GENOMIC DNA]</scope>
    <source>
        <strain evidence="3 4">NML 160184</strain>
    </source>
</reference>
<evidence type="ECO:0000313" key="4">
    <source>
        <dbReference type="Proteomes" id="UP000216533"/>
    </source>
</evidence>
<comment type="caution">
    <text evidence="3">The sequence shown here is derived from an EMBL/GenBank/DDBJ whole genome shotgun (WGS) entry which is preliminary data.</text>
</comment>